<name>A0A0C4E568_MAGP6</name>
<reference evidence="3" key="4">
    <citation type="journal article" date="2015" name="G3 (Bethesda)">
        <title>Genome sequences of three phytopathogenic species of the Magnaporthaceae family of fungi.</title>
        <authorList>
            <person name="Okagaki L.H."/>
            <person name="Nunes C.C."/>
            <person name="Sailsbery J."/>
            <person name="Clay B."/>
            <person name="Brown D."/>
            <person name="John T."/>
            <person name="Oh Y."/>
            <person name="Young N."/>
            <person name="Fitzgerald M."/>
            <person name="Haas B.J."/>
            <person name="Zeng Q."/>
            <person name="Young S."/>
            <person name="Adiconis X."/>
            <person name="Fan L."/>
            <person name="Levin J.Z."/>
            <person name="Mitchell T.K."/>
            <person name="Okubara P.A."/>
            <person name="Farman M.L."/>
            <person name="Kohn L.M."/>
            <person name="Birren B."/>
            <person name="Ma L.-J."/>
            <person name="Dean R.A."/>
        </authorList>
    </citation>
    <scope>NUCLEOTIDE SEQUENCE</scope>
    <source>
        <strain evidence="3">ATCC 64411 / 73-15</strain>
    </source>
</reference>
<reference evidence="2" key="3">
    <citation type="submission" date="2011-03" db="EMBL/GenBank/DDBJ databases">
        <title>Annotation of Magnaporthe poae ATCC 64411.</title>
        <authorList>
            <person name="Ma L.-J."/>
            <person name="Dead R."/>
            <person name="Young S.K."/>
            <person name="Zeng Q."/>
            <person name="Gargeya S."/>
            <person name="Fitzgerald M."/>
            <person name="Haas B."/>
            <person name="Abouelleil A."/>
            <person name="Alvarado L."/>
            <person name="Arachchi H.M."/>
            <person name="Berlin A."/>
            <person name="Brown A."/>
            <person name="Chapman S.B."/>
            <person name="Chen Z."/>
            <person name="Dunbar C."/>
            <person name="Freedman E."/>
            <person name="Gearin G."/>
            <person name="Gellesch M."/>
            <person name="Goldberg J."/>
            <person name="Griggs A."/>
            <person name="Gujja S."/>
            <person name="Heiman D."/>
            <person name="Howarth C."/>
            <person name="Larson L."/>
            <person name="Lui A."/>
            <person name="MacDonald P.J.P."/>
            <person name="Mehta T."/>
            <person name="Montmayeur A."/>
            <person name="Murphy C."/>
            <person name="Neiman D."/>
            <person name="Pearson M."/>
            <person name="Priest M."/>
            <person name="Roberts A."/>
            <person name="Saif S."/>
            <person name="Shea T."/>
            <person name="Shenoy N."/>
            <person name="Sisk P."/>
            <person name="Stolte C."/>
            <person name="Sykes S."/>
            <person name="Yandava C."/>
            <person name="Wortman J."/>
            <person name="Nusbaum C."/>
            <person name="Birren B."/>
        </authorList>
    </citation>
    <scope>NUCLEOTIDE SEQUENCE</scope>
    <source>
        <strain evidence="2">ATCC 64411</strain>
    </source>
</reference>
<evidence type="ECO:0000256" key="1">
    <source>
        <dbReference type="SAM" id="MobiDB-lite"/>
    </source>
</evidence>
<sequence length="155" mass="17488">MRTRVSNWDARHDAKHPDAIQKQVTPDGRKKKKKEWTHEPWFVPGDGASCDPGSQLPLAGHGLAKHTPSLTWQADAKKKKMCARLDAPAYWLPPPLDRPGELMFQGRRALAGRWDGGFFVWCIPSGCPSIPSRDSRSNRRQCRGHGRGRRCWAPT</sequence>
<gene>
    <name evidence="2" type="ORF">MAPG_07633</name>
</gene>
<evidence type="ECO:0000313" key="3">
    <source>
        <dbReference type="EnsemblFungi" id="MAPG_07633T0"/>
    </source>
</evidence>
<dbReference type="EnsemblFungi" id="MAPG_07633T0">
    <property type="protein sequence ID" value="MAPG_07633T0"/>
    <property type="gene ID" value="MAPG_07633"/>
</dbReference>
<dbReference type="AlphaFoldDB" id="A0A0C4E568"/>
<reference evidence="2" key="2">
    <citation type="submission" date="2010-05" db="EMBL/GenBank/DDBJ databases">
        <title>The Genome Sequence of Magnaporthe poae strain ATCC 64411.</title>
        <authorList>
            <consortium name="The Broad Institute Genome Sequencing Platform"/>
            <consortium name="Broad Institute Genome Sequencing Center for Infectious Disease"/>
            <person name="Ma L.-J."/>
            <person name="Dead R."/>
            <person name="Young S."/>
            <person name="Zeng Q."/>
            <person name="Koehrsen M."/>
            <person name="Alvarado L."/>
            <person name="Berlin A."/>
            <person name="Chapman S.B."/>
            <person name="Chen Z."/>
            <person name="Freedman E."/>
            <person name="Gellesch M."/>
            <person name="Goldberg J."/>
            <person name="Griggs A."/>
            <person name="Gujja S."/>
            <person name="Heilman E.R."/>
            <person name="Heiman D."/>
            <person name="Hepburn T."/>
            <person name="Howarth C."/>
            <person name="Jen D."/>
            <person name="Larson L."/>
            <person name="Mehta T."/>
            <person name="Neiman D."/>
            <person name="Pearson M."/>
            <person name="Roberts A."/>
            <person name="Saif S."/>
            <person name="Shea T."/>
            <person name="Shenoy N."/>
            <person name="Sisk P."/>
            <person name="Stolte C."/>
            <person name="Sykes S."/>
            <person name="Walk T."/>
            <person name="White J."/>
            <person name="Yandava C."/>
            <person name="Haas B."/>
            <person name="Nusbaum C."/>
            <person name="Birren B."/>
        </authorList>
    </citation>
    <scope>NUCLEOTIDE SEQUENCE</scope>
    <source>
        <strain evidence="2">ATCC 64411</strain>
    </source>
</reference>
<evidence type="ECO:0000313" key="4">
    <source>
        <dbReference type="Proteomes" id="UP000011715"/>
    </source>
</evidence>
<organism evidence="3 4">
    <name type="scientific">Magnaporthiopsis poae (strain ATCC 64411 / 73-15)</name>
    <name type="common">Kentucky bluegrass fungus</name>
    <name type="synonym">Magnaporthe poae</name>
    <dbReference type="NCBI Taxonomy" id="644358"/>
    <lineage>
        <taxon>Eukaryota</taxon>
        <taxon>Fungi</taxon>
        <taxon>Dikarya</taxon>
        <taxon>Ascomycota</taxon>
        <taxon>Pezizomycotina</taxon>
        <taxon>Sordariomycetes</taxon>
        <taxon>Sordariomycetidae</taxon>
        <taxon>Magnaporthales</taxon>
        <taxon>Magnaporthaceae</taxon>
        <taxon>Magnaporthiopsis</taxon>
    </lineage>
</organism>
<dbReference type="EMBL" id="GL876971">
    <property type="protein sequence ID" value="KLU88648.1"/>
    <property type="molecule type" value="Genomic_DNA"/>
</dbReference>
<dbReference type="VEuPathDB" id="FungiDB:MAPG_07633"/>
<evidence type="ECO:0000313" key="2">
    <source>
        <dbReference type="EMBL" id="KLU88648.1"/>
    </source>
</evidence>
<reference evidence="3" key="5">
    <citation type="submission" date="2015-06" db="UniProtKB">
        <authorList>
            <consortium name="EnsemblFungi"/>
        </authorList>
    </citation>
    <scope>IDENTIFICATION</scope>
    <source>
        <strain evidence="3">ATCC 64411</strain>
    </source>
</reference>
<feature type="region of interest" description="Disordered" evidence="1">
    <location>
        <begin position="1"/>
        <end position="35"/>
    </location>
</feature>
<keyword evidence="4" id="KW-1185">Reference proteome</keyword>
<accession>A0A0C4E568</accession>
<dbReference type="Proteomes" id="UP000011715">
    <property type="component" value="Unassembled WGS sequence"/>
</dbReference>
<proteinExistence type="predicted"/>
<dbReference type="EMBL" id="ADBL01001848">
    <property type="status" value="NOT_ANNOTATED_CDS"/>
    <property type="molecule type" value="Genomic_DNA"/>
</dbReference>
<protein>
    <submittedName>
        <fullName evidence="2 3">Uncharacterized protein</fullName>
    </submittedName>
</protein>
<feature type="compositionally biased region" description="Basic and acidic residues" evidence="1">
    <location>
        <begin position="9"/>
        <end position="19"/>
    </location>
</feature>
<reference evidence="4" key="1">
    <citation type="submission" date="2010-05" db="EMBL/GenBank/DDBJ databases">
        <title>The genome sequence of Magnaporthe poae strain ATCC 64411.</title>
        <authorList>
            <person name="Ma L.-J."/>
            <person name="Dead R."/>
            <person name="Young S."/>
            <person name="Zeng Q."/>
            <person name="Koehrsen M."/>
            <person name="Alvarado L."/>
            <person name="Berlin A."/>
            <person name="Chapman S.B."/>
            <person name="Chen Z."/>
            <person name="Freedman E."/>
            <person name="Gellesch M."/>
            <person name="Goldberg J."/>
            <person name="Griggs A."/>
            <person name="Gujja S."/>
            <person name="Heilman E.R."/>
            <person name="Heiman D."/>
            <person name="Hepburn T."/>
            <person name="Howarth C."/>
            <person name="Jen D."/>
            <person name="Larson L."/>
            <person name="Mehta T."/>
            <person name="Neiman D."/>
            <person name="Pearson M."/>
            <person name="Roberts A."/>
            <person name="Saif S."/>
            <person name="Shea T."/>
            <person name="Shenoy N."/>
            <person name="Sisk P."/>
            <person name="Stolte C."/>
            <person name="Sykes S."/>
            <person name="Walk T."/>
            <person name="White J."/>
            <person name="Yandava C."/>
            <person name="Haas B."/>
            <person name="Nusbaum C."/>
            <person name="Birren B."/>
        </authorList>
    </citation>
    <scope>NUCLEOTIDE SEQUENCE [LARGE SCALE GENOMIC DNA]</scope>
    <source>
        <strain evidence="4">ATCC 64411 / 73-15</strain>
    </source>
</reference>